<dbReference type="Pfam" id="PF20622">
    <property type="entry name" value="Big_15"/>
    <property type="match status" value="2"/>
</dbReference>
<evidence type="ECO:0000313" key="2">
    <source>
        <dbReference type="EMBL" id="MBA3927795.1"/>
    </source>
</evidence>
<protein>
    <recommendedName>
        <fullName evidence="1">Bacterial Ig domain-containing protein</fullName>
    </recommendedName>
</protein>
<keyword evidence="3" id="KW-1185">Reference proteome</keyword>
<reference evidence="2 3" key="1">
    <citation type="submission" date="2020-05" db="EMBL/GenBank/DDBJ databases">
        <authorList>
            <person name="Carlin C.R."/>
        </authorList>
    </citation>
    <scope>NUCLEOTIDE SEQUENCE [LARGE SCALE GENOMIC DNA]</scope>
    <source>
        <strain evidence="2 3">FSL W9-0585</strain>
    </source>
</reference>
<feature type="domain" description="Bacterial Ig" evidence="1">
    <location>
        <begin position="239"/>
        <end position="319"/>
    </location>
</feature>
<dbReference type="AlphaFoldDB" id="A0A7W1YHF4"/>
<gene>
    <name evidence="2" type="ORF">HPK16_15770</name>
</gene>
<accession>A0A7W1YHF4</accession>
<dbReference type="EMBL" id="JABJVM010000027">
    <property type="protein sequence ID" value="MBA3927795.1"/>
    <property type="molecule type" value="Genomic_DNA"/>
</dbReference>
<dbReference type="RefSeq" id="WP_181677861.1">
    <property type="nucleotide sequence ID" value="NZ_JABJVM010000027.1"/>
</dbReference>
<dbReference type="InterPro" id="IPR046746">
    <property type="entry name" value="Big_15"/>
</dbReference>
<evidence type="ECO:0000259" key="1">
    <source>
        <dbReference type="Pfam" id="PF20622"/>
    </source>
</evidence>
<dbReference type="Proteomes" id="UP000548787">
    <property type="component" value="Unassembled WGS sequence"/>
</dbReference>
<comment type="caution">
    <text evidence="2">The sequence shown here is derived from an EMBL/GenBank/DDBJ whole genome shotgun (WGS) entry which is preliminary data.</text>
</comment>
<proteinExistence type="predicted"/>
<name>A0A7W1YHF4_9LIST</name>
<sequence>MFNDGDVIGTITEDLTQADLAAAQTHIDSINNTTVKAELQAILDEAQAQWDAKNIIVKPDTPRLSTVITNETTEIKGKATPGMVILAQNNKYQNIATESNMISDENGDFTISISKQAVGDVVLVFARNVTTGQNSISNYSKVKDAEQFIGRVTPNDYFMGTDRYITGAYTGDMATITVTVNDTVYKGGTITNGEFNFYTLGKIKSAADEVIIHVYNSEGKLTDTKTVTVHAANVVVTKGTLAAETFTIGDKNIIGTFTGDVAYAVVTIDGVTYKGGTFSEDGTFKFYAIDKIKSIEYPVTMQAFNKSGKLLDTQTVNIQK</sequence>
<evidence type="ECO:0000313" key="3">
    <source>
        <dbReference type="Proteomes" id="UP000548787"/>
    </source>
</evidence>
<reference evidence="2 3" key="2">
    <citation type="submission" date="2020-08" db="EMBL/GenBank/DDBJ databases">
        <title>Listeria ohnekaius sp. nov. and Listeria portnoyii sp. nov. isolated from non-agricultural and natural environments.</title>
        <authorList>
            <person name="Weller D."/>
            <person name="Belias A.M."/>
            <person name="Liao J."/>
            <person name="Guo S."/>
            <person name="Orsi R.H."/>
            <person name="Wiedmann M."/>
        </authorList>
    </citation>
    <scope>NUCLEOTIDE SEQUENCE [LARGE SCALE GENOMIC DNA]</scope>
    <source>
        <strain evidence="2 3">FSL W9-0585</strain>
    </source>
</reference>
<feature type="domain" description="Bacterial Ig" evidence="1">
    <location>
        <begin position="150"/>
        <end position="230"/>
    </location>
</feature>
<organism evidence="2 3">
    <name type="scientific">Listeria rustica</name>
    <dbReference type="NCBI Taxonomy" id="2713503"/>
    <lineage>
        <taxon>Bacteria</taxon>
        <taxon>Bacillati</taxon>
        <taxon>Bacillota</taxon>
        <taxon>Bacilli</taxon>
        <taxon>Bacillales</taxon>
        <taxon>Listeriaceae</taxon>
        <taxon>Listeria</taxon>
    </lineage>
</organism>